<dbReference type="SUPFAM" id="SSF141868">
    <property type="entry name" value="EAL domain-like"/>
    <property type="match status" value="1"/>
</dbReference>
<dbReference type="InterPro" id="IPR050706">
    <property type="entry name" value="Cyclic-di-GMP_PDE-like"/>
</dbReference>
<feature type="domain" description="GGDEF" evidence="2">
    <location>
        <begin position="129"/>
        <end position="262"/>
    </location>
</feature>
<dbReference type="Pfam" id="PF00563">
    <property type="entry name" value="EAL"/>
    <property type="match status" value="1"/>
</dbReference>
<feature type="domain" description="EAL" evidence="1">
    <location>
        <begin position="267"/>
        <end position="518"/>
    </location>
</feature>
<dbReference type="PROSITE" id="PS50883">
    <property type="entry name" value="EAL"/>
    <property type="match status" value="1"/>
</dbReference>
<name>A0A437QB61_9GAMM</name>
<dbReference type="Pfam" id="PF08448">
    <property type="entry name" value="PAS_4"/>
    <property type="match status" value="1"/>
</dbReference>
<dbReference type="SMART" id="SM00052">
    <property type="entry name" value="EAL"/>
    <property type="match status" value="1"/>
</dbReference>
<dbReference type="Proteomes" id="UP000282818">
    <property type="component" value="Unassembled WGS sequence"/>
</dbReference>
<dbReference type="AlphaFoldDB" id="A0A437QB61"/>
<dbReference type="InterPro" id="IPR001633">
    <property type="entry name" value="EAL_dom"/>
</dbReference>
<dbReference type="Pfam" id="PF00990">
    <property type="entry name" value="GGDEF"/>
    <property type="match status" value="1"/>
</dbReference>
<evidence type="ECO:0000313" key="3">
    <source>
        <dbReference type="EMBL" id="RVU31705.1"/>
    </source>
</evidence>
<dbReference type="InterPro" id="IPR035965">
    <property type="entry name" value="PAS-like_dom_sf"/>
</dbReference>
<dbReference type="InterPro" id="IPR035919">
    <property type="entry name" value="EAL_sf"/>
</dbReference>
<evidence type="ECO:0000259" key="2">
    <source>
        <dbReference type="PROSITE" id="PS50887"/>
    </source>
</evidence>
<dbReference type="InterPro" id="IPR013656">
    <property type="entry name" value="PAS_4"/>
</dbReference>
<accession>A0A437QB61</accession>
<dbReference type="SMART" id="SM00267">
    <property type="entry name" value="GGDEF"/>
    <property type="match status" value="1"/>
</dbReference>
<dbReference type="Gene3D" id="3.30.450.20">
    <property type="entry name" value="PAS domain"/>
    <property type="match status" value="1"/>
</dbReference>
<dbReference type="InterPro" id="IPR043128">
    <property type="entry name" value="Rev_trsase/Diguanyl_cyclase"/>
</dbReference>
<dbReference type="Gene3D" id="3.20.20.450">
    <property type="entry name" value="EAL domain"/>
    <property type="match status" value="1"/>
</dbReference>
<dbReference type="PROSITE" id="PS50887">
    <property type="entry name" value="GGDEF"/>
    <property type="match status" value="1"/>
</dbReference>
<proteinExistence type="predicted"/>
<keyword evidence="4" id="KW-1185">Reference proteome</keyword>
<evidence type="ECO:0000259" key="1">
    <source>
        <dbReference type="PROSITE" id="PS50883"/>
    </source>
</evidence>
<comment type="caution">
    <text evidence="3">The sequence shown here is derived from an EMBL/GenBank/DDBJ whole genome shotgun (WGS) entry which is preliminary data.</text>
</comment>
<dbReference type="InterPro" id="IPR000160">
    <property type="entry name" value="GGDEF_dom"/>
</dbReference>
<protein>
    <submittedName>
        <fullName evidence="3">EAL domain-containing protein</fullName>
    </submittedName>
</protein>
<dbReference type="NCBIfam" id="TIGR00254">
    <property type="entry name" value="GGDEF"/>
    <property type="match status" value="1"/>
</dbReference>
<evidence type="ECO:0000313" key="4">
    <source>
        <dbReference type="Proteomes" id="UP000282818"/>
    </source>
</evidence>
<dbReference type="GO" id="GO:0071111">
    <property type="term" value="F:cyclic-guanylate-specific phosphodiesterase activity"/>
    <property type="evidence" value="ECO:0007669"/>
    <property type="project" value="InterPro"/>
</dbReference>
<sequence>MPSTLAWIDHQARYITASPSFLALLSRSADALHHQHLSDIHTPACAAQLQQQLTRARDTGESETTLALFQHDTLYRCKIHWVAPLEHFVIAVSPSPQTADERQQQLGRTTPLFKAALDEQITLAKRQGRQVALLSLEIMKLGWVEASYGAQASATVLSEVCERLSSSLREGDGLYRVDEETFVIQLNNISDSAAAVAVANRLLEKLFYGIRLERQALHLNVAVGVALAPSQASDAGELTGAAKQALQAVKRSNQSGVRLYDPARQRKALHLSDLSELLQPSFEHLSFRFRPLYGVRSHRMEAAQLIPMLRDTPCTGKDESQLQNLLSSDSLCQQYLAHMLNALQEPLTDLTHQKGFNGIIVRIPAMILEAPEFINHLRAHTQWPEAAKNLLFFEVDAVEIQEFEGLLFDLEALGFRIVINGFSEFQPSLQQIKELEPEMLKLEENLVQQMESHPQTRALLENITDMAHDLDIPLTADGVQSAGQRLQLAQQGVSLMQGDYFGGLLTNDLLIEQLILEKL</sequence>
<reference evidence="3 4" key="1">
    <citation type="submission" date="2019-01" db="EMBL/GenBank/DDBJ databases">
        <authorList>
            <person name="Chen W.-M."/>
        </authorList>
    </citation>
    <scope>NUCLEOTIDE SEQUENCE [LARGE SCALE GENOMIC DNA]</scope>
    <source>
        <strain evidence="3 4">HPM-16</strain>
    </source>
</reference>
<organism evidence="3 4">
    <name type="scientific">Neptunomonas marina</name>
    <dbReference type="NCBI Taxonomy" id="1815562"/>
    <lineage>
        <taxon>Bacteria</taxon>
        <taxon>Pseudomonadati</taxon>
        <taxon>Pseudomonadota</taxon>
        <taxon>Gammaproteobacteria</taxon>
        <taxon>Oceanospirillales</taxon>
        <taxon>Oceanospirillaceae</taxon>
        <taxon>Neptunomonas</taxon>
    </lineage>
</organism>
<dbReference type="PANTHER" id="PTHR33121:SF70">
    <property type="entry name" value="SIGNALING PROTEIN YKOW"/>
    <property type="match status" value="1"/>
</dbReference>
<dbReference type="InterPro" id="IPR029787">
    <property type="entry name" value="Nucleotide_cyclase"/>
</dbReference>
<dbReference type="PANTHER" id="PTHR33121">
    <property type="entry name" value="CYCLIC DI-GMP PHOSPHODIESTERASE PDEF"/>
    <property type="match status" value="1"/>
</dbReference>
<dbReference type="SUPFAM" id="SSF55073">
    <property type="entry name" value="Nucleotide cyclase"/>
    <property type="match status" value="1"/>
</dbReference>
<dbReference type="Gene3D" id="3.30.70.270">
    <property type="match status" value="1"/>
</dbReference>
<dbReference type="EMBL" id="SACQ01000002">
    <property type="protein sequence ID" value="RVU31705.1"/>
    <property type="molecule type" value="Genomic_DNA"/>
</dbReference>
<dbReference type="SUPFAM" id="SSF55785">
    <property type="entry name" value="PYP-like sensor domain (PAS domain)"/>
    <property type="match status" value="1"/>
</dbReference>
<gene>
    <name evidence="3" type="ORF">EOE65_06930</name>
</gene>
<dbReference type="RefSeq" id="WP_127693564.1">
    <property type="nucleotide sequence ID" value="NZ_SACQ01000002.1"/>
</dbReference>